<keyword evidence="6" id="KW-0235">DNA replication</keyword>
<dbReference type="PROSITE" id="PS50880">
    <property type="entry name" value="TOPRIM"/>
    <property type="match status" value="1"/>
</dbReference>
<dbReference type="AlphaFoldDB" id="E6QWG9"/>
<dbReference type="EMBL" id="CABR01000151">
    <property type="protein sequence ID" value="CBI11592.1"/>
    <property type="molecule type" value="Genomic_DNA"/>
</dbReference>
<dbReference type="Pfam" id="PF13155">
    <property type="entry name" value="Toprim_2"/>
    <property type="match status" value="1"/>
</dbReference>
<dbReference type="HAMAP" id="MF_00974">
    <property type="entry name" value="DNA_primase_DnaG"/>
    <property type="match status" value="1"/>
</dbReference>
<evidence type="ECO:0000256" key="5">
    <source>
        <dbReference type="ARBA" id="ARBA00022695"/>
    </source>
</evidence>
<dbReference type="SMART" id="SM00766">
    <property type="entry name" value="DnaG_DnaB_bind"/>
    <property type="match status" value="1"/>
</dbReference>
<dbReference type="InterPro" id="IPR006171">
    <property type="entry name" value="TOPRIM_dom"/>
</dbReference>
<dbReference type="Gene3D" id="3.90.980.10">
    <property type="entry name" value="DNA primase, catalytic core, N-terminal domain"/>
    <property type="match status" value="1"/>
</dbReference>
<dbReference type="InterPro" id="IPR037068">
    <property type="entry name" value="DNA_primase_core_N_sf"/>
</dbReference>
<evidence type="ECO:0000256" key="11">
    <source>
        <dbReference type="ARBA" id="ARBA00023125"/>
    </source>
</evidence>
<keyword evidence="11" id="KW-0238">DNA-binding</keyword>
<feature type="domain" description="Toprim" evidence="14">
    <location>
        <begin position="260"/>
        <end position="342"/>
    </location>
</feature>
<dbReference type="Gene3D" id="3.40.1360.10">
    <property type="match status" value="1"/>
</dbReference>
<keyword evidence="2" id="KW-0240">DNA-directed RNA polymerase</keyword>
<dbReference type="SUPFAM" id="SSF56731">
    <property type="entry name" value="DNA primase core"/>
    <property type="match status" value="1"/>
</dbReference>
<dbReference type="InterPro" id="IPR050219">
    <property type="entry name" value="DnaG_primase"/>
</dbReference>
<dbReference type="PANTHER" id="PTHR30313">
    <property type="entry name" value="DNA PRIMASE"/>
    <property type="match status" value="1"/>
</dbReference>
<name>E6QWG9_9ZZZZ</name>
<dbReference type="GO" id="GO:0008270">
    <property type="term" value="F:zinc ion binding"/>
    <property type="evidence" value="ECO:0007669"/>
    <property type="project" value="UniProtKB-KW"/>
</dbReference>
<gene>
    <name evidence="15" type="primary">dnaG</name>
    <name evidence="15" type="ORF">CARN7_2426</name>
</gene>
<evidence type="ECO:0000259" key="14">
    <source>
        <dbReference type="PROSITE" id="PS50880"/>
    </source>
</evidence>
<accession>E6QWG9</accession>
<dbReference type="SMART" id="SM00400">
    <property type="entry name" value="ZnF_CHCC"/>
    <property type="match status" value="1"/>
</dbReference>
<dbReference type="InterPro" id="IPR019475">
    <property type="entry name" value="DNA_primase_DnaB-bd"/>
</dbReference>
<keyword evidence="5 15" id="KW-0548">Nucleotidyltransferase</keyword>
<protein>
    <submittedName>
        <fullName evidence="15">DNA primase</fullName>
        <ecNumber evidence="15">2.7.7.-</ecNumber>
    </submittedName>
</protein>
<dbReference type="InterPro" id="IPR036977">
    <property type="entry name" value="DNA_primase_Znf_CHC2"/>
</dbReference>
<evidence type="ECO:0000313" key="15">
    <source>
        <dbReference type="EMBL" id="CBI11592.1"/>
    </source>
</evidence>
<evidence type="ECO:0000256" key="12">
    <source>
        <dbReference type="ARBA" id="ARBA00023163"/>
    </source>
</evidence>
<evidence type="ECO:0000256" key="3">
    <source>
        <dbReference type="ARBA" id="ARBA00022515"/>
    </source>
</evidence>
<sequence length="578" mass="64333">MRNNQGVGMIPQDFIQTLLSRVDIVDVIGRHVTLKKAGANFQACCPFHQEKSPSFTVSPTKQFYHCFGCGAHGTAIGFLMEYVGVGYVDAIQTLASQMGISVPQMALKLGADVVPFRQSANMLEIMQRATLFYRQQLKLSERAITYLKARGLTGEIAARFGLGYSPDGWQNLAQVFDYDDEVLTQAGLVIANDAGKRYDRFRDRIMFPIWSQKGEVIGFGGRVLDSGEPKYLNSPETPLFQKGNELYGLFQARRAIRDADRVLVVEGYMDVLALVQHGVDYVVATLGTATTATHVQKLLRHTDELVYCFDGDAAGRRAAWRALEQSLPVLTDVSRVLFLFLPQGHDPDSYVRERGAAGFVTWMADAAVPLSAYLFQQVTAEVDLALAEGRSAFLKRAQPLVMQVTAPALALMLRRRAAELAQVDMNELARLWQITETRTPYTALARASRPAPVSVVRKLLRIVLFRPQLAGQLPVEWLAGRDEDSSAMREVLEILLVSPNLDTAALMEYARGLTHGSTLTVCAGEIMSWDEHFDVMPEFELALEQLRASHQHQRLQVLAKKSPQELSEAEKQELRLAK</sequence>
<dbReference type="InterPro" id="IPR016136">
    <property type="entry name" value="DNA_helicase_N/primase_C"/>
</dbReference>
<dbReference type="GO" id="GO:0003677">
    <property type="term" value="F:DNA binding"/>
    <property type="evidence" value="ECO:0007669"/>
    <property type="project" value="UniProtKB-KW"/>
</dbReference>
<dbReference type="EC" id="2.7.7.-" evidence="15"/>
<dbReference type="SUPFAM" id="SSF117023">
    <property type="entry name" value="DNA primase DnaG, C-terminal domain"/>
    <property type="match status" value="1"/>
</dbReference>
<dbReference type="InterPro" id="IPR013173">
    <property type="entry name" value="DNA_primase_DnaG_DnaB-bd_dom"/>
</dbReference>
<evidence type="ECO:0000256" key="13">
    <source>
        <dbReference type="SAM" id="MobiDB-lite"/>
    </source>
</evidence>
<evidence type="ECO:0000256" key="7">
    <source>
        <dbReference type="ARBA" id="ARBA00022723"/>
    </source>
</evidence>
<dbReference type="SUPFAM" id="SSF57783">
    <property type="entry name" value="Zinc beta-ribbon"/>
    <property type="match status" value="1"/>
</dbReference>
<comment type="cofactor">
    <cofactor evidence="1">
        <name>Zn(2+)</name>
        <dbReference type="ChEBI" id="CHEBI:29105"/>
    </cofactor>
</comment>
<evidence type="ECO:0000256" key="9">
    <source>
        <dbReference type="ARBA" id="ARBA00022833"/>
    </source>
</evidence>
<keyword evidence="4 15" id="KW-0808">Transferase</keyword>
<evidence type="ECO:0000256" key="1">
    <source>
        <dbReference type="ARBA" id="ARBA00001947"/>
    </source>
</evidence>
<dbReference type="InterPro" id="IPR034151">
    <property type="entry name" value="TOPRIM_DnaG_bac"/>
</dbReference>
<feature type="compositionally biased region" description="Basic and acidic residues" evidence="13">
    <location>
        <begin position="568"/>
        <end position="578"/>
    </location>
</feature>
<dbReference type="FunFam" id="3.90.980.10:FF:000001">
    <property type="entry name" value="DNA primase"/>
    <property type="match status" value="1"/>
</dbReference>
<dbReference type="GO" id="GO:0003899">
    <property type="term" value="F:DNA-directed RNA polymerase activity"/>
    <property type="evidence" value="ECO:0007669"/>
    <property type="project" value="InterPro"/>
</dbReference>
<dbReference type="FunFam" id="3.90.580.10:FF:000001">
    <property type="entry name" value="DNA primase"/>
    <property type="match status" value="1"/>
</dbReference>
<dbReference type="GO" id="GO:1990077">
    <property type="term" value="C:primosome complex"/>
    <property type="evidence" value="ECO:0007669"/>
    <property type="project" value="UniProtKB-KW"/>
</dbReference>
<feature type="region of interest" description="Disordered" evidence="13">
    <location>
        <begin position="559"/>
        <end position="578"/>
    </location>
</feature>
<organism evidence="15">
    <name type="scientific">mine drainage metagenome</name>
    <dbReference type="NCBI Taxonomy" id="410659"/>
    <lineage>
        <taxon>unclassified sequences</taxon>
        <taxon>metagenomes</taxon>
        <taxon>ecological metagenomes</taxon>
    </lineage>
</organism>
<dbReference type="Gene3D" id="1.20.50.20">
    <property type="entry name" value="DnaG, RNA polymerase domain, helical bundle"/>
    <property type="match status" value="1"/>
</dbReference>
<keyword evidence="3" id="KW-0639">Primosome</keyword>
<dbReference type="InterPro" id="IPR006295">
    <property type="entry name" value="DNA_primase_DnaG"/>
</dbReference>
<dbReference type="Gene3D" id="3.90.580.10">
    <property type="entry name" value="Zinc finger, CHC2-type domain"/>
    <property type="match status" value="1"/>
</dbReference>
<dbReference type="Pfam" id="PF08275">
    <property type="entry name" value="DNAG_N"/>
    <property type="match status" value="1"/>
</dbReference>
<dbReference type="GO" id="GO:0005737">
    <property type="term" value="C:cytoplasm"/>
    <property type="evidence" value="ECO:0007669"/>
    <property type="project" value="TreeGrafter"/>
</dbReference>
<evidence type="ECO:0000256" key="10">
    <source>
        <dbReference type="ARBA" id="ARBA00022842"/>
    </source>
</evidence>
<dbReference type="PANTHER" id="PTHR30313:SF2">
    <property type="entry name" value="DNA PRIMASE"/>
    <property type="match status" value="1"/>
</dbReference>
<evidence type="ECO:0000256" key="4">
    <source>
        <dbReference type="ARBA" id="ARBA00022679"/>
    </source>
</evidence>
<keyword evidence="8" id="KW-0863">Zinc-finger</keyword>
<dbReference type="Pfam" id="PF01807">
    <property type="entry name" value="Zn_ribbon_DnaG"/>
    <property type="match status" value="1"/>
</dbReference>
<dbReference type="GO" id="GO:0000428">
    <property type="term" value="C:DNA-directed RNA polymerase complex"/>
    <property type="evidence" value="ECO:0007669"/>
    <property type="project" value="UniProtKB-KW"/>
</dbReference>
<keyword evidence="12" id="KW-0804">Transcription</keyword>
<dbReference type="FunFam" id="3.40.1360.10:FF:000002">
    <property type="entry name" value="DNA primase"/>
    <property type="match status" value="1"/>
</dbReference>
<dbReference type="GO" id="GO:0006269">
    <property type="term" value="P:DNA replication, synthesis of primer"/>
    <property type="evidence" value="ECO:0007669"/>
    <property type="project" value="UniProtKB-KW"/>
</dbReference>
<dbReference type="Pfam" id="PF10410">
    <property type="entry name" value="DnaB_bind"/>
    <property type="match status" value="1"/>
</dbReference>
<dbReference type="NCBIfam" id="TIGR01391">
    <property type="entry name" value="dnaG"/>
    <property type="match status" value="1"/>
</dbReference>
<dbReference type="Gene3D" id="1.10.860.10">
    <property type="entry name" value="DNAb Helicase, Chain A"/>
    <property type="match status" value="1"/>
</dbReference>
<dbReference type="Pfam" id="PF08278">
    <property type="entry name" value="DnaG_DnaB_bind"/>
    <property type="match status" value="1"/>
</dbReference>
<evidence type="ECO:0000256" key="2">
    <source>
        <dbReference type="ARBA" id="ARBA00022478"/>
    </source>
</evidence>
<proteinExistence type="inferred from homology"/>
<dbReference type="SMART" id="SM00493">
    <property type="entry name" value="TOPRIM"/>
    <property type="match status" value="1"/>
</dbReference>
<dbReference type="InterPro" id="IPR013264">
    <property type="entry name" value="DNAG_N"/>
</dbReference>
<dbReference type="InterPro" id="IPR030846">
    <property type="entry name" value="DnaG_bac"/>
</dbReference>
<dbReference type="InterPro" id="IPR002694">
    <property type="entry name" value="Znf_CHC2"/>
</dbReference>
<keyword evidence="9" id="KW-0862">Zinc</keyword>
<reference evidence="15" key="1">
    <citation type="submission" date="2009-10" db="EMBL/GenBank/DDBJ databases">
        <title>Diversity of trophic interactions inside an arsenic-rich microbial ecosystem.</title>
        <authorList>
            <person name="Bertin P.N."/>
            <person name="Heinrich-Salmeron A."/>
            <person name="Pelletier E."/>
            <person name="Goulhen-Chollet F."/>
            <person name="Arsene-Ploetze F."/>
            <person name="Gallien S."/>
            <person name="Calteau A."/>
            <person name="Vallenet D."/>
            <person name="Casiot C."/>
            <person name="Chane-Woon-Ming B."/>
            <person name="Giloteaux L."/>
            <person name="Barakat M."/>
            <person name="Bonnefoy V."/>
            <person name="Bruneel O."/>
            <person name="Chandler M."/>
            <person name="Cleiss J."/>
            <person name="Duran R."/>
            <person name="Elbaz-Poulichet F."/>
            <person name="Fonknechten N."/>
            <person name="Lauga B."/>
            <person name="Mornico D."/>
            <person name="Ortet P."/>
            <person name="Schaeffer C."/>
            <person name="Siguier P."/>
            <person name="Alexander Thil Smith A."/>
            <person name="Van Dorsselaer A."/>
            <person name="Weissenbach J."/>
            <person name="Medigue C."/>
            <person name="Le Paslier D."/>
        </authorList>
    </citation>
    <scope>NUCLEOTIDE SEQUENCE</scope>
</reference>
<comment type="caution">
    <text evidence="15">The sequence shown here is derived from an EMBL/GenBank/DDBJ whole genome shotgun (WGS) entry which is preliminary data.</text>
</comment>
<keyword evidence="10" id="KW-0460">Magnesium</keyword>
<evidence type="ECO:0000256" key="6">
    <source>
        <dbReference type="ARBA" id="ARBA00022705"/>
    </source>
</evidence>
<keyword evidence="7" id="KW-0479">Metal-binding</keyword>
<dbReference type="CDD" id="cd03364">
    <property type="entry name" value="TOPRIM_DnaG_primases"/>
    <property type="match status" value="1"/>
</dbReference>
<evidence type="ECO:0000256" key="8">
    <source>
        <dbReference type="ARBA" id="ARBA00022771"/>
    </source>
</evidence>